<sequence>MSETIERKATTTPVKQDQAVATRQEQEPAVSNGILNVIARAAADPSVDVDKMHELLKLQDSIMKRQAEAEFNQAMADATGEIQRVAKMGKVDTGKGKYSFARWEDMDRMLRPVMQKFGFSLSFDAQERQGGGLMITGTIRHRSGHSQTASMPLPVDNGPGRNALQAMGSTLSYGKRYCAEMLFNIVRENADDDGAQGFVRTVDAAQAKAIQDMVAEIGMPLADVLKHFGANSIQELPANQFARIVNSLNKRRQTGAPTK</sequence>
<feature type="compositionally biased region" description="Polar residues" evidence="1">
    <location>
        <begin position="10"/>
        <end position="23"/>
    </location>
</feature>
<accession>A0A318R627</accession>
<dbReference type="RefSeq" id="WP_110507333.1">
    <property type="nucleotide sequence ID" value="NZ_NKTX01000025.1"/>
</dbReference>
<evidence type="ECO:0008006" key="4">
    <source>
        <dbReference type="Google" id="ProtNLM"/>
    </source>
</evidence>
<evidence type="ECO:0000256" key="1">
    <source>
        <dbReference type="SAM" id="MobiDB-lite"/>
    </source>
</evidence>
<dbReference type="OrthoDB" id="7856237at2"/>
<evidence type="ECO:0000313" key="2">
    <source>
        <dbReference type="EMBL" id="PYD81633.1"/>
    </source>
</evidence>
<feature type="region of interest" description="Disordered" evidence="1">
    <location>
        <begin position="1"/>
        <end position="27"/>
    </location>
</feature>
<name>A0A318R627_9PROT</name>
<organism evidence="2 3">
    <name type="scientific">Komagataeibacter oboediens</name>
    <dbReference type="NCBI Taxonomy" id="65958"/>
    <lineage>
        <taxon>Bacteria</taxon>
        <taxon>Pseudomonadati</taxon>
        <taxon>Pseudomonadota</taxon>
        <taxon>Alphaproteobacteria</taxon>
        <taxon>Acetobacterales</taxon>
        <taxon>Acetobacteraceae</taxon>
        <taxon>Komagataeibacter</taxon>
    </lineage>
</organism>
<dbReference type="Pfam" id="PF04404">
    <property type="entry name" value="ERF"/>
    <property type="match status" value="1"/>
</dbReference>
<dbReference type="Proteomes" id="UP000247417">
    <property type="component" value="Unassembled WGS sequence"/>
</dbReference>
<protein>
    <recommendedName>
        <fullName evidence="4">ERF family protein</fullName>
    </recommendedName>
</protein>
<dbReference type="AlphaFoldDB" id="A0A318R627"/>
<reference evidence="2 3" key="1">
    <citation type="submission" date="2017-07" db="EMBL/GenBank/DDBJ databases">
        <title>A draft genome sequence of Komagataeibacter oboediens LMG 18849.</title>
        <authorList>
            <person name="Skraban J."/>
            <person name="Cleenwerck I."/>
            <person name="Vandamme P."/>
            <person name="Trcek J."/>
        </authorList>
    </citation>
    <scope>NUCLEOTIDE SEQUENCE [LARGE SCALE GENOMIC DNA]</scope>
    <source>
        <strain evidence="2 3">LMG 18849</strain>
    </source>
</reference>
<dbReference type="InterPro" id="IPR007499">
    <property type="entry name" value="ERF_bacteria_virus"/>
</dbReference>
<dbReference type="EMBL" id="NKTX01000025">
    <property type="protein sequence ID" value="PYD81633.1"/>
    <property type="molecule type" value="Genomic_DNA"/>
</dbReference>
<comment type="caution">
    <text evidence="2">The sequence shown here is derived from an EMBL/GenBank/DDBJ whole genome shotgun (WGS) entry which is preliminary data.</text>
</comment>
<gene>
    <name evidence="2" type="ORF">CFR80_10685</name>
</gene>
<evidence type="ECO:0000313" key="3">
    <source>
        <dbReference type="Proteomes" id="UP000247417"/>
    </source>
</evidence>
<proteinExistence type="predicted"/>